<keyword evidence="1" id="KW-1185">Reference proteome</keyword>
<name>A0A915HK06_ROMCU</name>
<reference evidence="2" key="1">
    <citation type="submission" date="2022-11" db="UniProtKB">
        <authorList>
            <consortium name="WormBaseParasite"/>
        </authorList>
    </citation>
    <scope>IDENTIFICATION</scope>
</reference>
<evidence type="ECO:0000313" key="2">
    <source>
        <dbReference type="WBParaSite" id="nRc.2.0.1.t01785-RA"/>
    </source>
</evidence>
<accession>A0A915HK06</accession>
<dbReference type="Proteomes" id="UP000887565">
    <property type="component" value="Unplaced"/>
</dbReference>
<evidence type="ECO:0000313" key="1">
    <source>
        <dbReference type="Proteomes" id="UP000887565"/>
    </source>
</evidence>
<proteinExistence type="predicted"/>
<organism evidence="1 2">
    <name type="scientific">Romanomermis culicivorax</name>
    <name type="common">Nematode worm</name>
    <dbReference type="NCBI Taxonomy" id="13658"/>
    <lineage>
        <taxon>Eukaryota</taxon>
        <taxon>Metazoa</taxon>
        <taxon>Ecdysozoa</taxon>
        <taxon>Nematoda</taxon>
        <taxon>Enoplea</taxon>
        <taxon>Dorylaimia</taxon>
        <taxon>Mermithida</taxon>
        <taxon>Mermithoidea</taxon>
        <taxon>Mermithidae</taxon>
        <taxon>Romanomermis</taxon>
    </lineage>
</organism>
<dbReference type="AlphaFoldDB" id="A0A915HK06"/>
<protein>
    <submittedName>
        <fullName evidence="2">Uncharacterized protein</fullName>
    </submittedName>
</protein>
<sequence>MFNSLPFLAAEINKIGIEIILLLQKLPIIVGPQSEMFWTIYMKMADPNLVYFLYTPVLYPFFAKIMKQMMITAAMGEFVSGILKRRETRACTLWLLRVYGWFLCNV</sequence>
<dbReference type="WBParaSite" id="nRc.2.0.1.t01785-RA">
    <property type="protein sequence ID" value="nRc.2.0.1.t01785-RA"/>
    <property type="gene ID" value="nRc.2.0.1.g01785"/>
</dbReference>